<dbReference type="OrthoDB" id="10268103at2759"/>
<gene>
    <name evidence="9" type="ordered locus">Bathy12g01090</name>
</gene>
<protein>
    <recommendedName>
        <fullName evidence="3">Methionyl-tRNA formyltransferase, mitochondrial</fullName>
        <ecNumber evidence="2">2.1.2.9</ecNumber>
    </recommendedName>
</protein>
<sequence length="370" mass="39624">MSAMTAAAGRFVAHAAAKMTTKMTTRRKRNCCCYCTKRVAFLGTPEVAAKVFERLHEASVNSNGLFEIAAVISQPGRPRGRGRKSSGPPPPSPVTQSAIDRGVDEAKLLNPAKANEPEFLETLAKMNLDLCVTAAYGNFLPQKFLDIPRLGTLNIHPSLLPQFRGAAPVQRCIESGLEETGVTVAFTVLKMDAGPILTQTKYKMNGSEKAHEMLDVLFDIGVESLIEQLPKVFTGEAGEIAKDQGEEGLSHADKVSSEEGDLDFSALSALEAHNKVRAFDGWPGTKATFIIQDEKKGGEPKEIVAKILTTKVGGSVEGGEKVVKVAKKQFSIPCKGGEYLDVLEVQPPGKKPMDVASFVNGLKGSSVSLP</sequence>
<dbReference type="CDD" id="cd08704">
    <property type="entry name" value="Met_tRNA_FMT_C"/>
    <property type="match status" value="1"/>
</dbReference>
<dbReference type="GO" id="GO:0005739">
    <property type="term" value="C:mitochondrion"/>
    <property type="evidence" value="ECO:0007669"/>
    <property type="project" value="TreeGrafter"/>
</dbReference>
<dbReference type="InterPro" id="IPR041711">
    <property type="entry name" value="Met-tRNA-FMT_N"/>
</dbReference>
<dbReference type="GeneID" id="19012323"/>
<evidence type="ECO:0000313" key="9">
    <source>
        <dbReference type="EMBL" id="CCO19039.1"/>
    </source>
</evidence>
<dbReference type="RefSeq" id="XP_007509924.1">
    <property type="nucleotide sequence ID" value="XM_007509862.1"/>
</dbReference>
<dbReference type="EC" id="2.1.2.9" evidence="2"/>
<name>K8EM40_9CHLO</name>
<evidence type="ECO:0000256" key="1">
    <source>
        <dbReference type="ARBA" id="ARBA00010699"/>
    </source>
</evidence>
<dbReference type="KEGG" id="bpg:Bathy12g01090"/>
<feature type="domain" description="Formyl transferase N-terminal" evidence="7">
    <location>
        <begin position="37"/>
        <end position="226"/>
    </location>
</feature>
<dbReference type="eggNOG" id="KOG3082">
    <property type="taxonomic scope" value="Eukaryota"/>
</dbReference>
<dbReference type="InterPro" id="IPR002376">
    <property type="entry name" value="Formyl_transf_N"/>
</dbReference>
<keyword evidence="10" id="KW-1185">Reference proteome</keyword>
<keyword evidence="5" id="KW-0648">Protein biosynthesis</keyword>
<dbReference type="AlphaFoldDB" id="K8EM40"/>
<dbReference type="InterPro" id="IPR005793">
    <property type="entry name" value="Formyl_trans_C"/>
</dbReference>
<proteinExistence type="inferred from homology"/>
<dbReference type="InterPro" id="IPR036477">
    <property type="entry name" value="Formyl_transf_N_sf"/>
</dbReference>
<evidence type="ECO:0000256" key="3">
    <source>
        <dbReference type="ARBA" id="ARBA00014185"/>
    </source>
</evidence>
<dbReference type="Proteomes" id="UP000198341">
    <property type="component" value="Chromosome 12"/>
</dbReference>
<evidence type="ECO:0000256" key="4">
    <source>
        <dbReference type="ARBA" id="ARBA00022679"/>
    </source>
</evidence>
<dbReference type="SUPFAM" id="SSF53328">
    <property type="entry name" value="Formyltransferase"/>
    <property type="match status" value="1"/>
</dbReference>
<organism evidence="9 10">
    <name type="scientific">Bathycoccus prasinos</name>
    <dbReference type="NCBI Taxonomy" id="41875"/>
    <lineage>
        <taxon>Eukaryota</taxon>
        <taxon>Viridiplantae</taxon>
        <taxon>Chlorophyta</taxon>
        <taxon>Mamiellophyceae</taxon>
        <taxon>Mamiellales</taxon>
        <taxon>Bathycoccaceae</taxon>
        <taxon>Bathycoccus</taxon>
    </lineage>
</organism>
<reference evidence="9 10" key="1">
    <citation type="submission" date="2011-10" db="EMBL/GenBank/DDBJ databases">
        <authorList>
            <person name="Genoscope - CEA"/>
        </authorList>
    </citation>
    <scope>NUCLEOTIDE SEQUENCE [LARGE SCALE GENOMIC DNA]</scope>
    <source>
        <strain evidence="9 10">RCC 1105</strain>
    </source>
</reference>
<keyword evidence="4" id="KW-0808">Transferase</keyword>
<dbReference type="Pfam" id="PF02911">
    <property type="entry name" value="Formyl_trans_C"/>
    <property type="match status" value="1"/>
</dbReference>
<evidence type="ECO:0000259" key="7">
    <source>
        <dbReference type="Pfam" id="PF00551"/>
    </source>
</evidence>
<dbReference type="InterPro" id="IPR011034">
    <property type="entry name" value="Formyl_transferase-like_C_sf"/>
</dbReference>
<evidence type="ECO:0000256" key="6">
    <source>
        <dbReference type="SAM" id="MobiDB-lite"/>
    </source>
</evidence>
<dbReference type="Gene3D" id="3.40.50.12230">
    <property type="match status" value="1"/>
</dbReference>
<dbReference type="SUPFAM" id="SSF50486">
    <property type="entry name" value="FMT C-terminal domain-like"/>
    <property type="match status" value="1"/>
</dbReference>
<dbReference type="InterPro" id="IPR005794">
    <property type="entry name" value="Fmt"/>
</dbReference>
<feature type="region of interest" description="Disordered" evidence="6">
    <location>
        <begin position="75"/>
        <end position="97"/>
    </location>
</feature>
<evidence type="ECO:0000256" key="5">
    <source>
        <dbReference type="ARBA" id="ARBA00022917"/>
    </source>
</evidence>
<evidence type="ECO:0000256" key="2">
    <source>
        <dbReference type="ARBA" id="ARBA00012261"/>
    </source>
</evidence>
<dbReference type="CDD" id="cd08646">
    <property type="entry name" value="FMT_core_Met-tRNA-FMT_N"/>
    <property type="match status" value="1"/>
</dbReference>
<evidence type="ECO:0000259" key="8">
    <source>
        <dbReference type="Pfam" id="PF02911"/>
    </source>
</evidence>
<dbReference type="PANTHER" id="PTHR11138:SF5">
    <property type="entry name" value="METHIONYL-TRNA FORMYLTRANSFERASE, MITOCHONDRIAL"/>
    <property type="match status" value="1"/>
</dbReference>
<evidence type="ECO:0000313" key="10">
    <source>
        <dbReference type="Proteomes" id="UP000198341"/>
    </source>
</evidence>
<dbReference type="Pfam" id="PF00551">
    <property type="entry name" value="Formyl_trans_N"/>
    <property type="match status" value="1"/>
</dbReference>
<dbReference type="PANTHER" id="PTHR11138">
    <property type="entry name" value="METHIONYL-TRNA FORMYLTRANSFERASE"/>
    <property type="match status" value="1"/>
</dbReference>
<comment type="similarity">
    <text evidence="1">Belongs to the Fmt family.</text>
</comment>
<dbReference type="InterPro" id="IPR044135">
    <property type="entry name" value="Met-tRNA-FMT_C"/>
</dbReference>
<dbReference type="GO" id="GO:0004479">
    <property type="term" value="F:methionyl-tRNA formyltransferase activity"/>
    <property type="evidence" value="ECO:0007669"/>
    <property type="project" value="UniProtKB-EC"/>
</dbReference>
<accession>K8EM40</accession>
<dbReference type="HAMAP" id="MF_00182">
    <property type="entry name" value="Formyl_trans"/>
    <property type="match status" value="1"/>
</dbReference>
<feature type="domain" description="Formyl transferase C-terminal" evidence="8">
    <location>
        <begin position="254"/>
        <end position="362"/>
    </location>
</feature>
<dbReference type="STRING" id="41875.K8EM40"/>
<dbReference type="EMBL" id="FO082267">
    <property type="protein sequence ID" value="CCO19039.1"/>
    <property type="molecule type" value="Genomic_DNA"/>
</dbReference>